<dbReference type="PANTHER" id="PTHR21377">
    <property type="entry name" value="PROTEIN FAM210B, MITOCHONDRIAL"/>
    <property type="match status" value="1"/>
</dbReference>
<evidence type="ECO:0000256" key="1">
    <source>
        <dbReference type="SAM" id="Phobius"/>
    </source>
</evidence>
<keyword evidence="1" id="KW-1133">Transmembrane helix</keyword>
<dbReference type="PANTHER" id="PTHR21377:SF0">
    <property type="entry name" value="PROTEIN FAM210B, MITOCHONDRIAL"/>
    <property type="match status" value="1"/>
</dbReference>
<comment type="caution">
    <text evidence="3">The sequence shown here is derived from an EMBL/GenBank/DDBJ whole genome shotgun (WGS) entry which is preliminary data.</text>
</comment>
<organism evidence="3 4">
    <name type="scientific">Diversispora epigaea</name>
    <dbReference type="NCBI Taxonomy" id="1348612"/>
    <lineage>
        <taxon>Eukaryota</taxon>
        <taxon>Fungi</taxon>
        <taxon>Fungi incertae sedis</taxon>
        <taxon>Mucoromycota</taxon>
        <taxon>Glomeromycotina</taxon>
        <taxon>Glomeromycetes</taxon>
        <taxon>Diversisporales</taxon>
        <taxon>Diversisporaceae</taxon>
        <taxon>Diversispora</taxon>
    </lineage>
</organism>
<reference evidence="3 4" key="1">
    <citation type="submission" date="2018-08" db="EMBL/GenBank/DDBJ databases">
        <title>Genome and evolution of the arbuscular mycorrhizal fungus Diversispora epigaea (formerly Glomus versiforme) and its bacterial endosymbionts.</title>
        <authorList>
            <person name="Sun X."/>
            <person name="Fei Z."/>
            <person name="Harrison M."/>
        </authorList>
    </citation>
    <scope>NUCLEOTIDE SEQUENCE [LARGE SCALE GENOMIC DNA]</scope>
    <source>
        <strain evidence="3 4">IT104</strain>
    </source>
</reference>
<keyword evidence="1" id="KW-0812">Transmembrane</keyword>
<keyword evidence="1" id="KW-0472">Membrane</keyword>
<evidence type="ECO:0000313" key="4">
    <source>
        <dbReference type="Proteomes" id="UP000266861"/>
    </source>
</evidence>
<name>A0A397HSW9_9GLOM</name>
<dbReference type="InterPro" id="IPR009688">
    <property type="entry name" value="FAM210A/B-like_dom"/>
</dbReference>
<dbReference type="Pfam" id="PF06916">
    <property type="entry name" value="FAM210A-B_dom"/>
    <property type="match status" value="1"/>
</dbReference>
<dbReference type="GO" id="GO:0005739">
    <property type="term" value="C:mitochondrion"/>
    <property type="evidence" value="ECO:0007669"/>
    <property type="project" value="TreeGrafter"/>
</dbReference>
<dbReference type="AlphaFoldDB" id="A0A397HSW9"/>
<proteinExistence type="predicted"/>
<keyword evidence="4" id="KW-1185">Reference proteome</keyword>
<evidence type="ECO:0000259" key="2">
    <source>
        <dbReference type="Pfam" id="PF06916"/>
    </source>
</evidence>
<protein>
    <recommendedName>
        <fullName evidence="2">DUF1279 domain-containing protein</fullName>
    </recommendedName>
</protein>
<dbReference type="InterPro" id="IPR045866">
    <property type="entry name" value="FAM210A/B-like"/>
</dbReference>
<feature type="domain" description="DUF1279" evidence="2">
    <location>
        <begin position="135"/>
        <end position="256"/>
    </location>
</feature>
<dbReference type="EMBL" id="PQFF01000298">
    <property type="protein sequence ID" value="RHZ64233.1"/>
    <property type="molecule type" value="Genomic_DNA"/>
</dbReference>
<gene>
    <name evidence="3" type="ORF">Glove_326g129</name>
</gene>
<dbReference type="OrthoDB" id="426386at2759"/>
<dbReference type="Proteomes" id="UP000266861">
    <property type="component" value="Unassembled WGS sequence"/>
</dbReference>
<evidence type="ECO:0000313" key="3">
    <source>
        <dbReference type="EMBL" id="RHZ64233.1"/>
    </source>
</evidence>
<accession>A0A397HSW9</accession>
<sequence length="272" mass="31048">MSRLIPLVARGIRQNKGAKFSTISTYVNFPISKGRHLSMLSEMSGMSGMTTKAFSLNTPSPLIKYFCVKKSYTHQYNQYNHQNQQRYNNNYSFNNNNITKLSLVPNQIRKFTNKIPTTVTTNIEDQPKNLNMMDRFKLLTKKYGASAIVIYFIISTLDLGLTIILIQSGGADRVKRIEDWFTKTFGTKISFKRNKKKIIPENNNNDNNNEIIKENQKTNKVAERSSPSWASILVISYGIHKLLLPLRIGLTAASTPPIVKKLRKMGWNIGKH</sequence>
<feature type="transmembrane region" description="Helical" evidence="1">
    <location>
        <begin position="143"/>
        <end position="166"/>
    </location>
</feature>